<dbReference type="EMBL" id="BMAO01038247">
    <property type="protein sequence ID" value="GFR23550.1"/>
    <property type="molecule type" value="Genomic_DNA"/>
</dbReference>
<feature type="compositionally biased region" description="Basic and acidic residues" evidence="1">
    <location>
        <begin position="21"/>
        <end position="31"/>
    </location>
</feature>
<sequence>MHGRKALPKNGRGEAFVMGAKCERKNDESRKLRPTPANDPPNSRCKLFSNGYLIPSYRPRAFSSSDWREQMSKPNDYFINGHSQPTTAIVQRIALAENSMPLIIDAKKAGCARDRL</sequence>
<feature type="region of interest" description="Disordered" evidence="1">
    <location>
        <begin position="1"/>
        <end position="44"/>
    </location>
</feature>
<reference evidence="2" key="1">
    <citation type="submission" date="2020-07" db="EMBL/GenBank/DDBJ databases">
        <title>Multicomponent nature underlies the extraordinary mechanical properties of spider dragline silk.</title>
        <authorList>
            <person name="Kono N."/>
            <person name="Nakamura H."/>
            <person name="Mori M."/>
            <person name="Yoshida Y."/>
            <person name="Ohtoshi R."/>
            <person name="Malay A.D."/>
            <person name="Moran D.A.P."/>
            <person name="Tomita M."/>
            <person name="Numata K."/>
            <person name="Arakawa K."/>
        </authorList>
    </citation>
    <scope>NUCLEOTIDE SEQUENCE</scope>
</reference>
<evidence type="ECO:0000256" key="1">
    <source>
        <dbReference type="SAM" id="MobiDB-lite"/>
    </source>
</evidence>
<accession>A0A8X6J7F8</accession>
<dbReference type="Proteomes" id="UP000887116">
    <property type="component" value="Unassembled WGS sequence"/>
</dbReference>
<evidence type="ECO:0000313" key="3">
    <source>
        <dbReference type="Proteomes" id="UP000887116"/>
    </source>
</evidence>
<gene>
    <name evidence="2" type="ORF">TNCT_491121</name>
</gene>
<proteinExistence type="predicted"/>
<organism evidence="2 3">
    <name type="scientific">Trichonephila clavata</name>
    <name type="common">Joro spider</name>
    <name type="synonym">Nephila clavata</name>
    <dbReference type="NCBI Taxonomy" id="2740835"/>
    <lineage>
        <taxon>Eukaryota</taxon>
        <taxon>Metazoa</taxon>
        <taxon>Ecdysozoa</taxon>
        <taxon>Arthropoda</taxon>
        <taxon>Chelicerata</taxon>
        <taxon>Arachnida</taxon>
        <taxon>Araneae</taxon>
        <taxon>Araneomorphae</taxon>
        <taxon>Entelegynae</taxon>
        <taxon>Araneoidea</taxon>
        <taxon>Nephilidae</taxon>
        <taxon>Trichonephila</taxon>
    </lineage>
</organism>
<keyword evidence="3" id="KW-1185">Reference proteome</keyword>
<dbReference type="AlphaFoldDB" id="A0A8X6J7F8"/>
<comment type="caution">
    <text evidence="2">The sequence shown here is derived from an EMBL/GenBank/DDBJ whole genome shotgun (WGS) entry which is preliminary data.</text>
</comment>
<evidence type="ECO:0000313" key="2">
    <source>
        <dbReference type="EMBL" id="GFR23550.1"/>
    </source>
</evidence>
<name>A0A8X6J7F8_TRICU</name>
<protein>
    <submittedName>
        <fullName evidence="2">Uncharacterized protein</fullName>
    </submittedName>
</protein>